<name>A0AB37UGZ4_9CYAN</name>
<dbReference type="Proteomes" id="UP000282574">
    <property type="component" value="Unassembled WGS sequence"/>
</dbReference>
<accession>A0AB37UGZ4</accession>
<evidence type="ECO:0000313" key="1">
    <source>
        <dbReference type="EMBL" id="RUT10394.1"/>
    </source>
</evidence>
<protein>
    <submittedName>
        <fullName evidence="1">Uncharacterized protein</fullName>
    </submittedName>
</protein>
<sequence>MRFFKKLISLALVLLVLVAIAVPVLAQAQNPLLPDAIKAAPGQLGV</sequence>
<proteinExistence type="predicted"/>
<reference evidence="1 2" key="1">
    <citation type="journal article" date="2019" name="Genome Biol. Evol.">
        <title>Day and night: Metabolic profiles and evolutionary relationships of six axenic non-marine cyanobacteria.</title>
        <authorList>
            <person name="Will S.E."/>
            <person name="Henke P."/>
            <person name="Boedeker C."/>
            <person name="Huang S."/>
            <person name="Brinkmann H."/>
            <person name="Rohde M."/>
            <person name="Jarek M."/>
            <person name="Friedl T."/>
            <person name="Seufert S."/>
            <person name="Schumacher M."/>
            <person name="Overmann J."/>
            <person name="Neumann-Schaal M."/>
            <person name="Petersen J."/>
        </authorList>
    </citation>
    <scope>NUCLEOTIDE SEQUENCE [LARGE SCALE GENOMIC DNA]</scope>
    <source>
        <strain evidence="1 2">SAG 39.79</strain>
    </source>
</reference>
<organism evidence="1 2">
    <name type="scientific">Chroococcidiopsis cubana SAG 39.79</name>
    <dbReference type="NCBI Taxonomy" id="388085"/>
    <lineage>
        <taxon>Bacteria</taxon>
        <taxon>Bacillati</taxon>
        <taxon>Cyanobacteriota</taxon>
        <taxon>Cyanophyceae</taxon>
        <taxon>Chroococcidiopsidales</taxon>
        <taxon>Chroococcidiopsidaceae</taxon>
        <taxon>Chroococcidiopsis</taxon>
    </lineage>
</organism>
<keyword evidence="2" id="KW-1185">Reference proteome</keyword>
<gene>
    <name evidence="1" type="ORF">DSM107010_42820</name>
</gene>
<evidence type="ECO:0000313" key="2">
    <source>
        <dbReference type="Proteomes" id="UP000282574"/>
    </source>
</evidence>
<comment type="caution">
    <text evidence="1">The sequence shown here is derived from an EMBL/GenBank/DDBJ whole genome shotgun (WGS) entry which is preliminary data.</text>
</comment>
<dbReference type="RefSeq" id="WP_158631838.1">
    <property type="nucleotide sequence ID" value="NZ_JAVKZF010000001.1"/>
</dbReference>
<dbReference type="EMBL" id="RSCK01000043">
    <property type="protein sequence ID" value="RUT10394.1"/>
    <property type="molecule type" value="Genomic_DNA"/>
</dbReference>
<dbReference type="AlphaFoldDB" id="A0AB37UGZ4"/>